<feature type="disulfide bond" evidence="3">
    <location>
        <begin position="36"/>
        <end position="63"/>
    </location>
</feature>
<dbReference type="EMBL" id="JAIZAY010000011">
    <property type="protein sequence ID" value="KAJ8033457.1"/>
    <property type="molecule type" value="Genomic_DNA"/>
</dbReference>
<keyword evidence="9" id="KW-1185">Reference proteome</keyword>
<dbReference type="Gene3D" id="2.60.120.290">
    <property type="entry name" value="Spermadhesin, CUB domain"/>
    <property type="match status" value="1"/>
</dbReference>
<protein>
    <submittedName>
        <fullName evidence="8">CUB and sushi domain-containing protein 1</fullName>
    </submittedName>
</protein>
<dbReference type="PROSITE" id="PS01180">
    <property type="entry name" value="CUB"/>
    <property type="match status" value="1"/>
</dbReference>
<keyword evidence="5" id="KW-0472">Membrane</keyword>
<evidence type="ECO:0000259" key="7">
    <source>
        <dbReference type="PROSITE" id="PS01180"/>
    </source>
</evidence>
<comment type="caution">
    <text evidence="8">The sequence shown here is derived from an EMBL/GenBank/DDBJ whole genome shotgun (WGS) entry which is preliminary data.</text>
</comment>
<reference evidence="8" key="1">
    <citation type="submission" date="2021-10" db="EMBL/GenBank/DDBJ databases">
        <title>Tropical sea cucumber genome reveals ecological adaptation and Cuvierian tubules defense mechanism.</title>
        <authorList>
            <person name="Chen T."/>
        </authorList>
    </citation>
    <scope>NUCLEOTIDE SEQUENCE</scope>
    <source>
        <strain evidence="8">Nanhai2018</strain>
        <tissue evidence="8">Muscle</tissue>
    </source>
</reference>
<evidence type="ECO:0000256" key="2">
    <source>
        <dbReference type="ARBA" id="ARBA00023157"/>
    </source>
</evidence>
<feature type="domain" description="CUB" evidence="7">
    <location>
        <begin position="36"/>
        <end position="149"/>
    </location>
</feature>
<feature type="region of interest" description="Disordered" evidence="4">
    <location>
        <begin position="579"/>
        <end position="598"/>
    </location>
</feature>
<dbReference type="Proteomes" id="UP001152320">
    <property type="component" value="Chromosome 11"/>
</dbReference>
<organism evidence="8 9">
    <name type="scientific">Holothuria leucospilota</name>
    <name type="common">Black long sea cucumber</name>
    <name type="synonym">Mertensiothuria leucospilota</name>
    <dbReference type="NCBI Taxonomy" id="206669"/>
    <lineage>
        <taxon>Eukaryota</taxon>
        <taxon>Metazoa</taxon>
        <taxon>Echinodermata</taxon>
        <taxon>Eleutherozoa</taxon>
        <taxon>Echinozoa</taxon>
        <taxon>Holothuroidea</taxon>
        <taxon>Aspidochirotacea</taxon>
        <taxon>Aspidochirotida</taxon>
        <taxon>Holothuriidae</taxon>
        <taxon>Holothuria</taxon>
    </lineage>
</organism>
<dbReference type="AlphaFoldDB" id="A0A9Q1BVE3"/>
<sequence length="685" mass="75062">MATVRYLFSFWIKVLLLLSSFHNGDCMGPNARRCNCGNTAFSGTSGTVTSPYYPNDYRNNCRCRYIITVTNPNRIRLQFHSLDFGDNTCQQDSIRVYDGQINFSALITWFCSNRNTPTTLTSQTQKLFIWFRSDSRTVAGGFRATYSIIPPTTDAPTTHITTLPTTPTTGSTTTTHITTLLTTPTTRSTTRMTTPLVTSSAKTTSVSTSTLAPTTTKVVTYHKTSSEGPLDISPTFTSPVTFQSINERISTGLANVSTKAELTLPINVGNAEAQSSLLRYVWILPLILVIVLIVCVASLLYYIKRKRSGKTSGLNGNRGTTDSIPPDVLAADGTTVIVNQTYQSNDDFIPDTVYQPVEDNVVNGTTVKTQRNNTGVVESKDDLESQNSPLYQTTNISESDSEVAAHNYDLLSGDKSLSGDVNQNPGDSAYQYADFDKSEYQYAESTSRYDYAEAATLPASAKYTAKANSPATYEALNPLNRESDASIHERSTVTENVAYATSDPIQSSRYMELEEVANKPYQGLLTTTGYGFVENSAYSGVETEEGYLYPDVSKMGGKGFSQETGYDQVDVGAYAAVGESSQDESNLNLSERSGTLPNSEAYDVVNVNSEGSSTIGQQQSQQYKNENDDVVNGETYETLNYRNASEVSLSYNETGYLDYKASGNASYQELKPNVNSLFGPRPHRR</sequence>
<dbReference type="SUPFAM" id="SSF49854">
    <property type="entry name" value="Spermadhesin, CUB domain"/>
    <property type="match status" value="1"/>
</dbReference>
<feature type="signal peptide" evidence="6">
    <location>
        <begin position="1"/>
        <end position="26"/>
    </location>
</feature>
<comment type="caution">
    <text evidence="3">Lacks conserved residue(s) required for the propagation of feature annotation.</text>
</comment>
<dbReference type="FunFam" id="2.60.120.290:FF:000005">
    <property type="entry name" value="Procollagen C-endopeptidase enhancer 1"/>
    <property type="match status" value="1"/>
</dbReference>
<evidence type="ECO:0000313" key="8">
    <source>
        <dbReference type="EMBL" id="KAJ8033457.1"/>
    </source>
</evidence>
<keyword evidence="2 3" id="KW-1015">Disulfide bond</keyword>
<keyword evidence="5" id="KW-1133">Transmembrane helix</keyword>
<dbReference type="CDD" id="cd00041">
    <property type="entry name" value="CUB"/>
    <property type="match status" value="1"/>
</dbReference>
<accession>A0A9Q1BVE3</accession>
<dbReference type="InterPro" id="IPR035914">
    <property type="entry name" value="Sperma_CUB_dom_sf"/>
</dbReference>
<dbReference type="OrthoDB" id="10009301at2759"/>
<gene>
    <name evidence="8" type="ORF">HOLleu_23705</name>
</gene>
<feature type="chain" id="PRO_5040426004" evidence="6">
    <location>
        <begin position="27"/>
        <end position="685"/>
    </location>
</feature>
<evidence type="ECO:0000256" key="5">
    <source>
        <dbReference type="SAM" id="Phobius"/>
    </source>
</evidence>
<keyword evidence="6" id="KW-0732">Signal</keyword>
<keyword evidence="5" id="KW-0812">Transmembrane</keyword>
<name>A0A9Q1BVE3_HOLLE</name>
<dbReference type="SMART" id="SM00042">
    <property type="entry name" value="CUB"/>
    <property type="match status" value="1"/>
</dbReference>
<dbReference type="Pfam" id="PF00431">
    <property type="entry name" value="CUB"/>
    <property type="match status" value="1"/>
</dbReference>
<proteinExistence type="predicted"/>
<evidence type="ECO:0000313" key="9">
    <source>
        <dbReference type="Proteomes" id="UP001152320"/>
    </source>
</evidence>
<feature type="transmembrane region" description="Helical" evidence="5">
    <location>
        <begin position="280"/>
        <end position="303"/>
    </location>
</feature>
<dbReference type="InterPro" id="IPR000859">
    <property type="entry name" value="CUB_dom"/>
</dbReference>
<dbReference type="PANTHER" id="PTHR24251">
    <property type="entry name" value="OVOCHYMASE-RELATED"/>
    <property type="match status" value="1"/>
</dbReference>
<evidence type="ECO:0000256" key="6">
    <source>
        <dbReference type="SAM" id="SignalP"/>
    </source>
</evidence>
<evidence type="ECO:0000256" key="4">
    <source>
        <dbReference type="SAM" id="MobiDB-lite"/>
    </source>
</evidence>
<evidence type="ECO:0000256" key="1">
    <source>
        <dbReference type="ARBA" id="ARBA00022737"/>
    </source>
</evidence>
<evidence type="ECO:0000256" key="3">
    <source>
        <dbReference type="PROSITE-ProRule" id="PRU00059"/>
    </source>
</evidence>
<keyword evidence="1" id="KW-0677">Repeat</keyword>